<proteinExistence type="predicted"/>
<dbReference type="EMBL" id="JH818905">
    <property type="protein sequence ID" value="EKC27499.1"/>
    <property type="molecule type" value="Genomic_DNA"/>
</dbReference>
<name>K1Q824_MAGGI</name>
<sequence>MDCLKIPSQWCHLTGAHVKYPSHVQRVVISVWPAQSRKQPTTSEQHLRKQPYQLSLKGLVPRPRSHPPQTTTAAFEEDSCCKKGTL</sequence>
<evidence type="ECO:0000313" key="1">
    <source>
        <dbReference type="EMBL" id="EKC27499.1"/>
    </source>
</evidence>
<dbReference type="InParanoid" id="K1Q824"/>
<organism evidence="1">
    <name type="scientific">Magallana gigas</name>
    <name type="common">Pacific oyster</name>
    <name type="synonym">Crassostrea gigas</name>
    <dbReference type="NCBI Taxonomy" id="29159"/>
    <lineage>
        <taxon>Eukaryota</taxon>
        <taxon>Metazoa</taxon>
        <taxon>Spiralia</taxon>
        <taxon>Lophotrochozoa</taxon>
        <taxon>Mollusca</taxon>
        <taxon>Bivalvia</taxon>
        <taxon>Autobranchia</taxon>
        <taxon>Pteriomorphia</taxon>
        <taxon>Ostreida</taxon>
        <taxon>Ostreoidea</taxon>
        <taxon>Ostreidae</taxon>
        <taxon>Magallana</taxon>
    </lineage>
</organism>
<dbReference type="AlphaFoldDB" id="K1Q824"/>
<accession>K1Q824</accession>
<protein>
    <submittedName>
        <fullName evidence="1">Uncharacterized protein</fullName>
    </submittedName>
</protein>
<dbReference type="HOGENOM" id="CLU_2500072_0_0_1"/>
<reference evidence="1" key="1">
    <citation type="journal article" date="2012" name="Nature">
        <title>The oyster genome reveals stress adaptation and complexity of shell formation.</title>
        <authorList>
            <person name="Zhang G."/>
            <person name="Fang X."/>
            <person name="Guo X."/>
            <person name="Li L."/>
            <person name="Luo R."/>
            <person name="Xu F."/>
            <person name="Yang P."/>
            <person name="Zhang L."/>
            <person name="Wang X."/>
            <person name="Qi H."/>
            <person name="Xiong Z."/>
            <person name="Que H."/>
            <person name="Xie Y."/>
            <person name="Holland P.W."/>
            <person name="Paps J."/>
            <person name="Zhu Y."/>
            <person name="Wu F."/>
            <person name="Chen Y."/>
            <person name="Wang J."/>
            <person name="Peng C."/>
            <person name="Meng J."/>
            <person name="Yang L."/>
            <person name="Liu J."/>
            <person name="Wen B."/>
            <person name="Zhang N."/>
            <person name="Huang Z."/>
            <person name="Zhu Q."/>
            <person name="Feng Y."/>
            <person name="Mount A."/>
            <person name="Hedgecock D."/>
            <person name="Xu Z."/>
            <person name="Liu Y."/>
            <person name="Domazet-Loso T."/>
            <person name="Du Y."/>
            <person name="Sun X."/>
            <person name="Zhang S."/>
            <person name="Liu B."/>
            <person name="Cheng P."/>
            <person name="Jiang X."/>
            <person name="Li J."/>
            <person name="Fan D."/>
            <person name="Wang W."/>
            <person name="Fu W."/>
            <person name="Wang T."/>
            <person name="Wang B."/>
            <person name="Zhang J."/>
            <person name="Peng Z."/>
            <person name="Li Y."/>
            <person name="Li N."/>
            <person name="Wang J."/>
            <person name="Chen M."/>
            <person name="He Y."/>
            <person name="Tan F."/>
            <person name="Song X."/>
            <person name="Zheng Q."/>
            <person name="Huang R."/>
            <person name="Yang H."/>
            <person name="Du X."/>
            <person name="Chen L."/>
            <person name="Yang M."/>
            <person name="Gaffney P.M."/>
            <person name="Wang S."/>
            <person name="Luo L."/>
            <person name="She Z."/>
            <person name="Ming Y."/>
            <person name="Huang W."/>
            <person name="Zhang S."/>
            <person name="Huang B."/>
            <person name="Zhang Y."/>
            <person name="Qu T."/>
            <person name="Ni P."/>
            <person name="Miao G."/>
            <person name="Wang J."/>
            <person name="Wang Q."/>
            <person name="Steinberg C.E."/>
            <person name="Wang H."/>
            <person name="Li N."/>
            <person name="Qian L."/>
            <person name="Zhang G."/>
            <person name="Li Y."/>
            <person name="Yang H."/>
            <person name="Liu X."/>
            <person name="Wang J."/>
            <person name="Yin Y."/>
            <person name="Wang J."/>
        </authorList>
    </citation>
    <scope>NUCLEOTIDE SEQUENCE [LARGE SCALE GENOMIC DNA]</scope>
    <source>
        <strain evidence="1">05x7-T-G4-1.051#20</strain>
    </source>
</reference>
<gene>
    <name evidence="1" type="ORF">CGI_10013779</name>
</gene>